<keyword evidence="5 8" id="KW-0812">Transmembrane</keyword>
<feature type="transmembrane region" description="Helical" evidence="8">
    <location>
        <begin position="24"/>
        <end position="43"/>
    </location>
</feature>
<evidence type="ECO:0000256" key="5">
    <source>
        <dbReference type="ARBA" id="ARBA00022692"/>
    </source>
</evidence>
<keyword evidence="3" id="KW-0813">Transport</keyword>
<dbReference type="OrthoDB" id="3579489at2"/>
<dbReference type="STRING" id="655353.SAMN04488056_101654"/>
<dbReference type="GO" id="GO:1903785">
    <property type="term" value="P:L-valine transmembrane transport"/>
    <property type="evidence" value="ECO:0007669"/>
    <property type="project" value="TreeGrafter"/>
</dbReference>
<gene>
    <name evidence="9" type="ORF">SAMN04488056_101654</name>
</gene>
<dbReference type="Proteomes" id="UP000199236">
    <property type="component" value="Unassembled WGS sequence"/>
</dbReference>
<keyword evidence="4" id="KW-1003">Cell membrane</keyword>
<feature type="transmembrane region" description="Helical" evidence="8">
    <location>
        <begin position="76"/>
        <end position="95"/>
    </location>
</feature>
<evidence type="ECO:0000256" key="6">
    <source>
        <dbReference type="ARBA" id="ARBA00022989"/>
    </source>
</evidence>
<dbReference type="InterPro" id="IPR011606">
    <property type="entry name" value="Brnchd-chn_aa_trnsp_permease"/>
</dbReference>
<organism evidence="9 10">
    <name type="scientific">Cohaesibacter marisflavi</name>
    <dbReference type="NCBI Taxonomy" id="655353"/>
    <lineage>
        <taxon>Bacteria</taxon>
        <taxon>Pseudomonadati</taxon>
        <taxon>Pseudomonadota</taxon>
        <taxon>Alphaproteobacteria</taxon>
        <taxon>Hyphomicrobiales</taxon>
        <taxon>Cohaesibacteraceae</taxon>
    </lineage>
</organism>
<evidence type="ECO:0000256" key="3">
    <source>
        <dbReference type="ARBA" id="ARBA00022448"/>
    </source>
</evidence>
<comment type="subcellular location">
    <subcellularLocation>
        <location evidence="1">Cell membrane</location>
        <topology evidence="1">Multi-pass membrane protein</topology>
    </subcellularLocation>
</comment>
<sequence length="249" mass="27380">MTGKRLADDSMTPGRLFLEGMRRGIPVVITAGPFGALFGALAIDNGMSAFDAVLMSATIFAGASQLVGLELFGQHIPAWIVILSIFAVNFRHILYSASLGQHVANWSWVRQMFGFFFLVDPAYAETERRAEQGEDVQFSWYMGLVFVVYVGWVGMTWLGTIFGNFLEDSHTWGIDFILPIYFMALLMGFRKRPFWYPIVFVSAASSIIAAKTVGSPWHVSIGAAVGILTAAIFAPVSDEETGDKQEGAR</sequence>
<feature type="transmembrane region" description="Helical" evidence="8">
    <location>
        <begin position="194"/>
        <end position="211"/>
    </location>
</feature>
<dbReference type="GO" id="GO:0005886">
    <property type="term" value="C:plasma membrane"/>
    <property type="evidence" value="ECO:0007669"/>
    <property type="project" value="UniProtKB-SubCell"/>
</dbReference>
<dbReference type="EMBL" id="FOVR01000001">
    <property type="protein sequence ID" value="SFN67481.1"/>
    <property type="molecule type" value="Genomic_DNA"/>
</dbReference>
<evidence type="ECO:0000256" key="2">
    <source>
        <dbReference type="ARBA" id="ARBA00010735"/>
    </source>
</evidence>
<dbReference type="Pfam" id="PF03591">
    <property type="entry name" value="AzlC"/>
    <property type="match status" value="1"/>
</dbReference>
<name>A0A1I5AYP6_9HYPH</name>
<feature type="transmembrane region" description="Helical" evidence="8">
    <location>
        <begin position="170"/>
        <end position="187"/>
    </location>
</feature>
<protein>
    <submittedName>
        <fullName evidence="9">Predicted branched-chain amino acid permease (Azaleucine resistance)</fullName>
    </submittedName>
</protein>
<feature type="transmembrane region" description="Helical" evidence="8">
    <location>
        <begin position="138"/>
        <end position="158"/>
    </location>
</feature>
<evidence type="ECO:0000256" key="8">
    <source>
        <dbReference type="SAM" id="Phobius"/>
    </source>
</evidence>
<reference evidence="9 10" key="1">
    <citation type="submission" date="2016-10" db="EMBL/GenBank/DDBJ databases">
        <authorList>
            <person name="de Groot N.N."/>
        </authorList>
    </citation>
    <scope>NUCLEOTIDE SEQUENCE [LARGE SCALE GENOMIC DNA]</scope>
    <source>
        <strain evidence="9 10">CGMCC 1.9157</strain>
    </source>
</reference>
<comment type="similarity">
    <text evidence="2">Belongs to the AzlC family.</text>
</comment>
<keyword evidence="7 8" id="KW-0472">Membrane</keyword>
<dbReference type="AlphaFoldDB" id="A0A1I5AYP6"/>
<evidence type="ECO:0000256" key="1">
    <source>
        <dbReference type="ARBA" id="ARBA00004651"/>
    </source>
</evidence>
<dbReference type="PANTHER" id="PTHR34979">
    <property type="entry name" value="INNER MEMBRANE PROTEIN YGAZ"/>
    <property type="match status" value="1"/>
</dbReference>
<accession>A0A1I5AYP6</accession>
<proteinExistence type="inferred from homology"/>
<evidence type="ECO:0000256" key="4">
    <source>
        <dbReference type="ARBA" id="ARBA00022475"/>
    </source>
</evidence>
<keyword evidence="10" id="KW-1185">Reference proteome</keyword>
<evidence type="ECO:0000313" key="9">
    <source>
        <dbReference type="EMBL" id="SFN67481.1"/>
    </source>
</evidence>
<dbReference type="PANTHER" id="PTHR34979:SF1">
    <property type="entry name" value="INNER MEMBRANE PROTEIN YGAZ"/>
    <property type="match status" value="1"/>
</dbReference>
<feature type="transmembrane region" description="Helical" evidence="8">
    <location>
        <begin position="217"/>
        <end position="236"/>
    </location>
</feature>
<dbReference type="RefSeq" id="WP_090068756.1">
    <property type="nucleotide sequence ID" value="NZ_FOVR01000001.1"/>
</dbReference>
<evidence type="ECO:0000313" key="10">
    <source>
        <dbReference type="Proteomes" id="UP000199236"/>
    </source>
</evidence>
<evidence type="ECO:0000256" key="7">
    <source>
        <dbReference type="ARBA" id="ARBA00023136"/>
    </source>
</evidence>
<keyword evidence="6 8" id="KW-1133">Transmembrane helix</keyword>